<evidence type="ECO:0000313" key="1">
    <source>
        <dbReference type="EMBL" id="PIE36213.1"/>
    </source>
</evidence>
<organism evidence="1 2">
    <name type="scientific">candidate division KSB3 bacterium</name>
    <dbReference type="NCBI Taxonomy" id="2044937"/>
    <lineage>
        <taxon>Bacteria</taxon>
        <taxon>candidate division KSB3</taxon>
    </lineage>
</organism>
<dbReference type="Proteomes" id="UP000230821">
    <property type="component" value="Unassembled WGS sequence"/>
</dbReference>
<proteinExistence type="predicted"/>
<dbReference type="AlphaFoldDB" id="A0A2G6KKM9"/>
<comment type="caution">
    <text evidence="1">The sequence shown here is derived from an EMBL/GenBank/DDBJ whole genome shotgun (WGS) entry which is preliminary data.</text>
</comment>
<evidence type="ECO:0000313" key="2">
    <source>
        <dbReference type="Proteomes" id="UP000230821"/>
    </source>
</evidence>
<dbReference type="EMBL" id="PDSK01000022">
    <property type="protein sequence ID" value="PIE36213.1"/>
    <property type="molecule type" value="Genomic_DNA"/>
</dbReference>
<gene>
    <name evidence="1" type="ORF">CSA56_00935</name>
</gene>
<sequence length="86" mass="9830">MQMIRKRHKKTKEAIKELLISLVQQNGLGSSVQWNDFQFSAKGYGTTVQGEIFENELHVDISGLFEKRAAQKLQEGWKKLVIKGLV</sequence>
<accession>A0A2G6KKM9</accession>
<name>A0A2G6KKM9_9BACT</name>
<reference evidence="1 2" key="1">
    <citation type="submission" date="2017-10" db="EMBL/GenBank/DDBJ databases">
        <title>Novel microbial diversity and functional potential in the marine mammal oral microbiome.</title>
        <authorList>
            <person name="Dudek N.K."/>
            <person name="Sun C.L."/>
            <person name="Burstein D."/>
            <person name="Kantor R.S."/>
            <person name="Aliaga Goltsman D.S."/>
            <person name="Bik E.M."/>
            <person name="Thomas B.C."/>
            <person name="Banfield J.F."/>
            <person name="Relman D.A."/>
        </authorList>
    </citation>
    <scope>NUCLEOTIDE SEQUENCE [LARGE SCALE GENOMIC DNA]</scope>
    <source>
        <strain evidence="1">DOLJORAL78_47_16</strain>
    </source>
</reference>
<protein>
    <submittedName>
        <fullName evidence="1">Uncharacterized protein</fullName>
    </submittedName>
</protein>